<evidence type="ECO:0000313" key="3">
    <source>
        <dbReference type="Proteomes" id="UP001054857"/>
    </source>
</evidence>
<name>A0AAD3DTZ5_9CHLO</name>
<dbReference type="EMBL" id="BMAR01000016">
    <property type="protein sequence ID" value="GFR47064.1"/>
    <property type="molecule type" value="Genomic_DNA"/>
</dbReference>
<organism evidence="2 3">
    <name type="scientific">Astrephomene gubernaculifera</name>
    <dbReference type="NCBI Taxonomy" id="47775"/>
    <lineage>
        <taxon>Eukaryota</taxon>
        <taxon>Viridiplantae</taxon>
        <taxon>Chlorophyta</taxon>
        <taxon>core chlorophytes</taxon>
        <taxon>Chlorophyceae</taxon>
        <taxon>CS clade</taxon>
        <taxon>Chlamydomonadales</taxon>
        <taxon>Astrephomenaceae</taxon>
        <taxon>Astrephomene</taxon>
    </lineage>
</organism>
<accession>A0AAD3DTZ5</accession>
<dbReference type="AlphaFoldDB" id="A0AAD3DTZ5"/>
<comment type="caution">
    <text evidence="2">The sequence shown here is derived from an EMBL/GenBank/DDBJ whole genome shotgun (WGS) entry which is preliminary data.</text>
</comment>
<evidence type="ECO:0000256" key="1">
    <source>
        <dbReference type="SAM" id="MobiDB-lite"/>
    </source>
</evidence>
<protein>
    <submittedName>
        <fullName evidence="2">Uncharacterized protein</fullName>
    </submittedName>
</protein>
<feature type="region of interest" description="Disordered" evidence="1">
    <location>
        <begin position="1"/>
        <end position="26"/>
    </location>
</feature>
<proteinExistence type="predicted"/>
<keyword evidence="3" id="KW-1185">Reference proteome</keyword>
<reference evidence="2 3" key="1">
    <citation type="journal article" date="2021" name="Sci. Rep.">
        <title>Genome sequencing of the multicellular alga Astrephomene provides insights into convergent evolution of germ-soma differentiation.</title>
        <authorList>
            <person name="Yamashita S."/>
            <person name="Yamamoto K."/>
            <person name="Matsuzaki R."/>
            <person name="Suzuki S."/>
            <person name="Yamaguchi H."/>
            <person name="Hirooka S."/>
            <person name="Minakuchi Y."/>
            <person name="Miyagishima S."/>
            <person name="Kawachi M."/>
            <person name="Toyoda A."/>
            <person name="Nozaki H."/>
        </authorList>
    </citation>
    <scope>NUCLEOTIDE SEQUENCE [LARGE SCALE GENOMIC DNA]</scope>
    <source>
        <strain evidence="2 3">NIES-4017</strain>
    </source>
</reference>
<gene>
    <name evidence="2" type="ORF">Agub_g8750</name>
</gene>
<sequence>FVLLQRHGSSGPAAGDRNPSSSASASPAALAATTAALSAWLPAQLTRLACGGGGGGGGGGGPQLPPRMRRRLLVFLTAHLALGPRGTEVDRMRAVQSLSDLLDVLEAVLYDIYESGEGGEGDQSGTAHDDAGVGEAAAAAAAAPVAAAAAAAAPVADALLQLAFEVMMGSHTGAAAVGGGGGGGGGGQEVVAALLRLQALVPGALRNHLAALSLLTLGAYGKELQGLNLLLHRALQTPGPQTSRPSRRGAPAQAAAADAALTLQPLLAAVAFGTSAAPAAGAAPAAAWPAYLATALQRVMKTTATTGSSSTDGGDGGGGDDDCTRHSHGDLCLFIQCRRLLLSLWAAPTDNSYNLYGDGPIGGGGGAGYDSSLPPSCDLL</sequence>
<feature type="non-terminal residue" evidence="2">
    <location>
        <position position="1"/>
    </location>
</feature>
<dbReference type="Proteomes" id="UP001054857">
    <property type="component" value="Unassembled WGS sequence"/>
</dbReference>
<evidence type="ECO:0000313" key="2">
    <source>
        <dbReference type="EMBL" id="GFR47064.1"/>
    </source>
</evidence>
<feature type="non-terminal residue" evidence="2">
    <location>
        <position position="380"/>
    </location>
</feature>